<protein>
    <recommendedName>
        <fullName evidence="5">Glycosyl transferase family 28 C-terminal domain-containing protein</fullName>
    </recommendedName>
</protein>
<dbReference type="Proteomes" id="UP001430172">
    <property type="component" value="Unassembled WGS sequence"/>
</dbReference>
<dbReference type="EMBL" id="JAFDVD010000021">
    <property type="protein sequence ID" value="MBM6402085.1"/>
    <property type="molecule type" value="Genomic_DNA"/>
</dbReference>
<gene>
    <name evidence="6" type="ORF">JQN70_16930</name>
</gene>
<keyword evidence="3" id="KW-0418">Kinase</keyword>
<dbReference type="PROSITE" id="PS01076">
    <property type="entry name" value="ACETATE_KINASE_2"/>
    <property type="match status" value="1"/>
</dbReference>
<dbReference type="InterPro" id="IPR023865">
    <property type="entry name" value="Aliphatic_acid_kinase_CS"/>
</dbReference>
<organism evidence="6 7">
    <name type="scientific">Phycicoccus sonneratiae</name>
    <dbReference type="NCBI Taxonomy" id="2807628"/>
    <lineage>
        <taxon>Bacteria</taxon>
        <taxon>Bacillati</taxon>
        <taxon>Actinomycetota</taxon>
        <taxon>Actinomycetes</taxon>
        <taxon>Micrococcales</taxon>
        <taxon>Intrasporangiaceae</taxon>
        <taxon>Phycicoccus</taxon>
    </lineage>
</organism>
<comment type="caution">
    <text evidence="6">The sequence shown here is derived from an EMBL/GenBank/DDBJ whole genome shotgun (WGS) entry which is preliminary data.</text>
</comment>
<dbReference type="InterPro" id="IPR007235">
    <property type="entry name" value="Glyco_trans_28_C"/>
</dbReference>
<dbReference type="Pfam" id="PF04101">
    <property type="entry name" value="Glyco_tran_28_C"/>
    <property type="match status" value="1"/>
</dbReference>
<dbReference type="SUPFAM" id="SSF53756">
    <property type="entry name" value="UDP-Glycosyltransferase/glycogen phosphorylase"/>
    <property type="match status" value="1"/>
</dbReference>
<evidence type="ECO:0000259" key="5">
    <source>
        <dbReference type="Pfam" id="PF04101"/>
    </source>
</evidence>
<name>A0ABS2CQK8_9MICO</name>
<proteinExistence type="predicted"/>
<accession>A0ABS2CQK8</accession>
<sequence>MTSVALRRRLEAARRTGPVLLVASTGGHLEELVRLRGRLGAAAEHCEWATFDDDQSRSLLEGERVHHVGYIGPRGYRAAVRGTLTAVDILRAGGYSAVVSTGSGIALPFFGAARAMGLPCHYIESAARAEGPSVTGRALSRFPGVHLYSQYPERSSGKWGYSGSLFDGFERSGAPAVTKAPSRVVVTLGTMRTYGFRRAVERLDALLPQVCAPDVEVLWQTGSTDVSDLGIDGRGLVPARELREAVAEADLVVAHAGVGSSLVALDAGRVPVLLPRRSVRGEHVDDHQVLISRHLDERGIAIGRDVDELTVEDLLAAAGGSVRASAEPRPFLLRA</sequence>
<evidence type="ECO:0000256" key="1">
    <source>
        <dbReference type="ARBA" id="ARBA00022679"/>
    </source>
</evidence>
<keyword evidence="4" id="KW-0067">ATP-binding</keyword>
<keyword evidence="7" id="KW-1185">Reference proteome</keyword>
<evidence type="ECO:0000256" key="4">
    <source>
        <dbReference type="ARBA" id="ARBA00022840"/>
    </source>
</evidence>
<dbReference type="Gene3D" id="3.40.50.2000">
    <property type="entry name" value="Glycogen Phosphorylase B"/>
    <property type="match status" value="2"/>
</dbReference>
<dbReference type="RefSeq" id="WP_204132556.1">
    <property type="nucleotide sequence ID" value="NZ_JAFDVD010000021.1"/>
</dbReference>
<feature type="domain" description="Glycosyl transferase family 28 C-terminal" evidence="5">
    <location>
        <begin position="184"/>
        <end position="300"/>
    </location>
</feature>
<evidence type="ECO:0000256" key="3">
    <source>
        <dbReference type="ARBA" id="ARBA00022777"/>
    </source>
</evidence>
<evidence type="ECO:0000313" key="7">
    <source>
        <dbReference type="Proteomes" id="UP001430172"/>
    </source>
</evidence>
<reference evidence="6" key="1">
    <citation type="submission" date="2021-02" db="EMBL/GenBank/DDBJ databases">
        <title>Phycicoccus sp. MQZ13P-5T, whole genome shotgun sequence.</title>
        <authorList>
            <person name="Tuo L."/>
        </authorList>
    </citation>
    <scope>NUCLEOTIDE SEQUENCE</scope>
    <source>
        <strain evidence="6">MQZ13P-5</strain>
    </source>
</reference>
<keyword evidence="1" id="KW-0808">Transferase</keyword>
<evidence type="ECO:0000313" key="6">
    <source>
        <dbReference type="EMBL" id="MBM6402085.1"/>
    </source>
</evidence>
<evidence type="ECO:0000256" key="2">
    <source>
        <dbReference type="ARBA" id="ARBA00022741"/>
    </source>
</evidence>
<keyword evidence="2" id="KW-0547">Nucleotide-binding</keyword>